<sequence>MGASCCGLLEEVIDTRFPSAHVRPHPMNRSSSRRFGCQNPIFAPAPTAHPATTPQPPGCRRCRQQGMQQACTDCQHSFCSDCLQQTEACGLLCQTCNLLYATSFSKDNLMRAKVKDLRDYLSLHGIAMETCREKEELVELVLQHRRPVAPVPATDEQVTSPVRQTEPASTQPFIHVEPQPEEEPAERDEDALVADIDADEETQMPVGLLRISLSDLSMEDDAASLTVREMKTLLRRNFVDYKGCCERWELEERVRRLYRDTRQLDKTEAGEVGTAVLGLTGGPPDENTCKICMDAPIDCVLLECGHMVTCTKCGKRMSECPICRQYVVRAVHVFRT</sequence>
<dbReference type="PANTHER" id="PTHR14879">
    <property type="entry name" value="CASPASE REGULATOR, RING FINGER DOMAIN-CONTAINING"/>
    <property type="match status" value="1"/>
</dbReference>
<evidence type="ECO:0000313" key="7">
    <source>
        <dbReference type="Proteomes" id="UP001318040"/>
    </source>
</evidence>
<feature type="region of interest" description="Disordered" evidence="5">
    <location>
        <begin position="151"/>
        <end position="170"/>
    </location>
</feature>
<dbReference type="SMART" id="SM00184">
    <property type="entry name" value="RING"/>
    <property type="match status" value="2"/>
</dbReference>
<dbReference type="AlphaFoldDB" id="A0AAJ7X6T4"/>
<dbReference type="GO" id="GO:0005737">
    <property type="term" value="C:cytoplasm"/>
    <property type="evidence" value="ECO:0007669"/>
    <property type="project" value="TreeGrafter"/>
</dbReference>
<dbReference type="SUPFAM" id="SSF68906">
    <property type="entry name" value="SAP domain"/>
    <property type="match status" value="1"/>
</dbReference>
<dbReference type="GO" id="GO:0043161">
    <property type="term" value="P:proteasome-mediated ubiquitin-dependent protein catabolic process"/>
    <property type="evidence" value="ECO:0007669"/>
    <property type="project" value="TreeGrafter"/>
</dbReference>
<dbReference type="Pfam" id="PF23632">
    <property type="entry name" value="SAP_RNF34_RFFL"/>
    <property type="match status" value="1"/>
</dbReference>
<dbReference type="RefSeq" id="XP_032823401.1">
    <property type="nucleotide sequence ID" value="XM_032967510.1"/>
</dbReference>
<reference evidence="8" key="1">
    <citation type="submission" date="2025-08" db="UniProtKB">
        <authorList>
            <consortium name="RefSeq"/>
        </authorList>
    </citation>
    <scope>IDENTIFICATION</scope>
    <source>
        <tissue evidence="8">Sperm</tissue>
    </source>
</reference>
<feature type="compositionally biased region" description="Polar residues" evidence="5">
    <location>
        <begin position="156"/>
        <end position="170"/>
    </location>
</feature>
<dbReference type="FunFam" id="3.30.40.10:FF:000110">
    <property type="entry name" value="E3 ubiquitin-protein ligase RNF34 isoform X1"/>
    <property type="match status" value="1"/>
</dbReference>
<dbReference type="GO" id="GO:0005886">
    <property type="term" value="C:plasma membrane"/>
    <property type="evidence" value="ECO:0007669"/>
    <property type="project" value="TreeGrafter"/>
</dbReference>
<evidence type="ECO:0000256" key="4">
    <source>
        <dbReference type="PROSITE-ProRule" id="PRU00175"/>
    </source>
</evidence>
<dbReference type="GO" id="GO:0008270">
    <property type="term" value="F:zinc ion binding"/>
    <property type="evidence" value="ECO:0007669"/>
    <property type="project" value="UniProtKB-KW"/>
</dbReference>
<organism evidence="7 8">
    <name type="scientific">Petromyzon marinus</name>
    <name type="common">Sea lamprey</name>
    <dbReference type="NCBI Taxonomy" id="7757"/>
    <lineage>
        <taxon>Eukaryota</taxon>
        <taxon>Metazoa</taxon>
        <taxon>Chordata</taxon>
        <taxon>Craniata</taxon>
        <taxon>Vertebrata</taxon>
        <taxon>Cyclostomata</taxon>
        <taxon>Hyperoartia</taxon>
        <taxon>Petromyzontiformes</taxon>
        <taxon>Petromyzontidae</taxon>
        <taxon>Petromyzon</taxon>
    </lineage>
</organism>
<dbReference type="InterPro" id="IPR017907">
    <property type="entry name" value="Znf_RING_CS"/>
</dbReference>
<dbReference type="KEGG" id="pmrn:116950078"/>
<dbReference type="PROSITE" id="PS00518">
    <property type="entry name" value="ZF_RING_1"/>
    <property type="match status" value="1"/>
</dbReference>
<evidence type="ECO:0000256" key="2">
    <source>
        <dbReference type="ARBA" id="ARBA00022771"/>
    </source>
</evidence>
<accession>A0AAJ7X6T4</accession>
<dbReference type="Pfam" id="PF22968">
    <property type="entry name" value="RNF34L-like_3rd"/>
    <property type="match status" value="1"/>
</dbReference>
<dbReference type="GO" id="GO:0070936">
    <property type="term" value="P:protein K48-linked ubiquitination"/>
    <property type="evidence" value="ECO:0007669"/>
    <property type="project" value="TreeGrafter"/>
</dbReference>
<dbReference type="GO" id="GO:1902042">
    <property type="term" value="P:negative regulation of extrinsic apoptotic signaling pathway via death domain receptors"/>
    <property type="evidence" value="ECO:0007669"/>
    <property type="project" value="TreeGrafter"/>
</dbReference>
<dbReference type="InterPro" id="IPR036361">
    <property type="entry name" value="SAP_dom_sf"/>
</dbReference>
<dbReference type="InterPro" id="IPR013083">
    <property type="entry name" value="Znf_RING/FYVE/PHD"/>
</dbReference>
<name>A0AAJ7X6T4_PETMA</name>
<dbReference type="GO" id="GO:0061630">
    <property type="term" value="F:ubiquitin protein ligase activity"/>
    <property type="evidence" value="ECO:0007669"/>
    <property type="project" value="TreeGrafter"/>
</dbReference>
<evidence type="ECO:0000256" key="5">
    <source>
        <dbReference type="SAM" id="MobiDB-lite"/>
    </source>
</evidence>
<keyword evidence="2 4" id="KW-0863">Zinc-finger</keyword>
<keyword evidence="3" id="KW-0862">Zinc</keyword>
<keyword evidence="7" id="KW-1185">Reference proteome</keyword>
<dbReference type="PANTHER" id="PTHR14879:SF15">
    <property type="entry name" value="E3 UBIQUITIN-PROTEIN LIGASE RIFIFYLIN-LIKE PROTEIN"/>
    <property type="match status" value="1"/>
</dbReference>
<keyword evidence="1" id="KW-0479">Metal-binding</keyword>
<evidence type="ECO:0000256" key="3">
    <source>
        <dbReference type="ARBA" id="ARBA00022833"/>
    </source>
</evidence>
<dbReference type="Proteomes" id="UP001318040">
    <property type="component" value="Chromosome 38"/>
</dbReference>
<dbReference type="InterPro" id="IPR055111">
    <property type="entry name" value="RNF34_RFFL_HeH"/>
</dbReference>
<dbReference type="InterPro" id="IPR001841">
    <property type="entry name" value="Znf_RING"/>
</dbReference>
<feature type="domain" description="RING-type" evidence="6">
    <location>
        <begin position="59"/>
        <end position="97"/>
    </location>
</feature>
<dbReference type="Gene3D" id="1.10.720.140">
    <property type="match status" value="1"/>
</dbReference>
<dbReference type="InterPro" id="IPR051728">
    <property type="entry name" value="RING-FYVE_E3_ubiquitin-ligase"/>
</dbReference>
<proteinExistence type="predicted"/>
<evidence type="ECO:0000256" key="1">
    <source>
        <dbReference type="ARBA" id="ARBA00022723"/>
    </source>
</evidence>
<dbReference type="PROSITE" id="PS50089">
    <property type="entry name" value="ZF_RING_2"/>
    <property type="match status" value="2"/>
</dbReference>
<protein>
    <submittedName>
        <fullName evidence="8">E3 ubiquitin-protein ligase rififylin-like isoform X1</fullName>
    </submittedName>
</protein>
<dbReference type="InterPro" id="IPR057299">
    <property type="entry name" value="RNF34_RFFL_SAP"/>
</dbReference>
<gene>
    <name evidence="8" type="primary">LOC116950078</name>
</gene>
<dbReference type="Pfam" id="PF13920">
    <property type="entry name" value="zf-C3HC4_3"/>
    <property type="match status" value="1"/>
</dbReference>
<feature type="domain" description="RING-type" evidence="6">
    <location>
        <begin position="289"/>
        <end position="324"/>
    </location>
</feature>
<evidence type="ECO:0000259" key="6">
    <source>
        <dbReference type="PROSITE" id="PS50089"/>
    </source>
</evidence>
<evidence type="ECO:0000313" key="8">
    <source>
        <dbReference type="RefSeq" id="XP_032823401.1"/>
    </source>
</evidence>
<dbReference type="SUPFAM" id="SSF57850">
    <property type="entry name" value="RING/U-box"/>
    <property type="match status" value="1"/>
</dbReference>
<dbReference type="Gene3D" id="3.30.40.10">
    <property type="entry name" value="Zinc/RING finger domain, C3HC4 (zinc finger)"/>
    <property type="match status" value="1"/>
</dbReference>